<dbReference type="EMBL" id="BJMM01000018">
    <property type="protein sequence ID" value="GEB51068.1"/>
    <property type="molecule type" value="Genomic_DNA"/>
</dbReference>
<dbReference type="PANTHER" id="PTHR21325">
    <property type="entry name" value="PHOSPHOLIPASE B, PLB1"/>
    <property type="match status" value="1"/>
</dbReference>
<sequence length="350" mass="37362">MTDSSGTDNRKPEHSGTSRRTGPALPSRAVTLCVFAAVLVAGLVLAVACGGSPGGGKGDGGQRADSSSRPHPAKPQRIWNRHPGSVAAVGDSITRGFDACSLLSDCTKVSWATGTDATVESLAARLADGPAGGDAKDSKDGKGEKNGGDGKDGEGDGGDGNFATSGAVMADLPAQMRKAARSAPDLVTVMIGANDACRPSVQQMTSVEEFRAGFQEAMRTLRAAQPRTQVYVSSVPDLKRLWEQGRDNPIGRRVWGLGICQSMLKDPQAVDGAAQQRRQQVQDRVVAYNSVLKQECAKDLRCRYDNGAVFRYRFTEDELSRWDWFHPNKAGQRSLAELAYRQIVAKRPEG</sequence>
<dbReference type="OrthoDB" id="5561551at2"/>
<keyword evidence="2" id="KW-0472">Membrane</keyword>
<keyword evidence="4" id="KW-1185">Reference proteome</keyword>
<dbReference type="PANTHER" id="PTHR21325:SF31">
    <property type="entry name" value="GH22081P-RELATED"/>
    <property type="match status" value="1"/>
</dbReference>
<dbReference type="RefSeq" id="WP_086816713.1">
    <property type="nucleotide sequence ID" value="NZ_BJMM01000018.1"/>
</dbReference>
<keyword evidence="2" id="KW-1133">Transmembrane helix</keyword>
<evidence type="ECO:0000313" key="4">
    <source>
        <dbReference type="Proteomes" id="UP000319210"/>
    </source>
</evidence>
<gene>
    <name evidence="3" type="ORF">SCA03_36190</name>
</gene>
<reference evidence="3 4" key="1">
    <citation type="submission" date="2019-06" db="EMBL/GenBank/DDBJ databases">
        <title>Whole genome shotgun sequence of Streptomyces cacaoi subsp. cacaoi NBRC 12748.</title>
        <authorList>
            <person name="Hosoyama A."/>
            <person name="Uohara A."/>
            <person name="Ohji S."/>
            <person name="Ichikawa N."/>
        </authorList>
    </citation>
    <scope>NUCLEOTIDE SEQUENCE [LARGE SCALE GENOMIC DNA]</scope>
    <source>
        <strain evidence="3 4">NBRC 12748</strain>
    </source>
</reference>
<feature type="compositionally biased region" description="Basic and acidic residues" evidence="1">
    <location>
        <begin position="134"/>
        <end position="154"/>
    </location>
</feature>
<feature type="region of interest" description="Disordered" evidence="1">
    <location>
        <begin position="127"/>
        <end position="164"/>
    </location>
</feature>
<keyword evidence="2" id="KW-0812">Transmembrane</keyword>
<dbReference type="GO" id="GO:0004620">
    <property type="term" value="F:phospholipase activity"/>
    <property type="evidence" value="ECO:0007669"/>
    <property type="project" value="InterPro"/>
</dbReference>
<evidence type="ECO:0000256" key="2">
    <source>
        <dbReference type="SAM" id="Phobius"/>
    </source>
</evidence>
<comment type="caution">
    <text evidence="3">The sequence shown here is derived from an EMBL/GenBank/DDBJ whole genome shotgun (WGS) entry which is preliminary data.</text>
</comment>
<feature type="region of interest" description="Disordered" evidence="1">
    <location>
        <begin position="1"/>
        <end position="23"/>
    </location>
</feature>
<organism evidence="3 4">
    <name type="scientific">Streptomyces cacaoi</name>
    <dbReference type="NCBI Taxonomy" id="1898"/>
    <lineage>
        <taxon>Bacteria</taxon>
        <taxon>Bacillati</taxon>
        <taxon>Actinomycetota</taxon>
        <taxon>Actinomycetes</taxon>
        <taxon>Kitasatosporales</taxon>
        <taxon>Streptomycetaceae</taxon>
        <taxon>Streptomyces</taxon>
    </lineage>
</organism>
<feature type="transmembrane region" description="Helical" evidence="2">
    <location>
        <begin position="29"/>
        <end position="48"/>
    </location>
</feature>
<protein>
    <submittedName>
        <fullName evidence="3">Lipoprotein</fullName>
    </submittedName>
</protein>
<dbReference type="Proteomes" id="UP000319210">
    <property type="component" value="Unassembled WGS sequence"/>
</dbReference>
<dbReference type="Gene3D" id="3.40.50.1110">
    <property type="entry name" value="SGNH hydrolase"/>
    <property type="match status" value="1"/>
</dbReference>
<dbReference type="SUPFAM" id="SSF52266">
    <property type="entry name" value="SGNH hydrolase"/>
    <property type="match status" value="1"/>
</dbReference>
<keyword evidence="3" id="KW-0449">Lipoprotein</keyword>
<proteinExistence type="predicted"/>
<dbReference type="InterPro" id="IPR036514">
    <property type="entry name" value="SGNH_hydro_sf"/>
</dbReference>
<dbReference type="Pfam" id="PF00657">
    <property type="entry name" value="Lipase_GDSL"/>
    <property type="match status" value="1"/>
</dbReference>
<evidence type="ECO:0000256" key="1">
    <source>
        <dbReference type="SAM" id="MobiDB-lite"/>
    </source>
</evidence>
<name>A0A4Y3R2Y0_STRCI</name>
<feature type="region of interest" description="Disordered" evidence="1">
    <location>
        <begin position="54"/>
        <end position="84"/>
    </location>
</feature>
<accession>A0A4Y3R2Y0</accession>
<dbReference type="InterPro" id="IPR038885">
    <property type="entry name" value="PLB1"/>
</dbReference>
<evidence type="ECO:0000313" key="3">
    <source>
        <dbReference type="EMBL" id="GEB51068.1"/>
    </source>
</evidence>
<dbReference type="InterPro" id="IPR001087">
    <property type="entry name" value="GDSL"/>
</dbReference>
<dbReference type="AlphaFoldDB" id="A0A4Y3R2Y0"/>